<keyword evidence="8" id="KW-0862">Zinc</keyword>
<dbReference type="OMA" id="PASPMNN"/>
<feature type="domain" description="PINIT" evidence="14">
    <location>
        <begin position="164"/>
        <end position="329"/>
    </location>
</feature>
<evidence type="ECO:0000256" key="3">
    <source>
        <dbReference type="ARBA" id="ARBA00005383"/>
    </source>
</evidence>
<dbReference type="SUPFAM" id="SSF68906">
    <property type="entry name" value="SAP domain"/>
    <property type="match status" value="1"/>
</dbReference>
<evidence type="ECO:0000256" key="7">
    <source>
        <dbReference type="ARBA" id="ARBA00022786"/>
    </source>
</evidence>
<name>A0A8I6S6D2_CIMLE</name>
<dbReference type="Proteomes" id="UP000494040">
    <property type="component" value="Unassembled WGS sequence"/>
</dbReference>
<dbReference type="PROSITE" id="PS51044">
    <property type="entry name" value="ZF_SP_RING"/>
    <property type="match status" value="1"/>
</dbReference>
<evidence type="ECO:0000313" key="15">
    <source>
        <dbReference type="EnsemblMetazoa" id="XP_014256964.1"/>
    </source>
</evidence>
<dbReference type="GeneID" id="106670840"/>
<dbReference type="GO" id="GO:0008270">
    <property type="term" value="F:zinc ion binding"/>
    <property type="evidence" value="ECO:0007669"/>
    <property type="project" value="UniProtKB-KW"/>
</dbReference>
<dbReference type="OrthoDB" id="10263264at2759"/>
<dbReference type="GO" id="GO:0005634">
    <property type="term" value="C:nucleus"/>
    <property type="evidence" value="ECO:0007669"/>
    <property type="project" value="UniProtKB-SubCell"/>
</dbReference>
<evidence type="ECO:0000256" key="8">
    <source>
        <dbReference type="ARBA" id="ARBA00022833"/>
    </source>
</evidence>
<dbReference type="CTD" id="35927"/>
<keyword evidence="6 10" id="KW-0863">Zinc-finger</keyword>
<dbReference type="GO" id="GO:0016925">
    <property type="term" value="P:protein sumoylation"/>
    <property type="evidence" value="ECO:0007669"/>
    <property type="project" value="UniProtKB-UniPathway"/>
</dbReference>
<dbReference type="InterPro" id="IPR038654">
    <property type="entry name" value="PINIT_sf"/>
</dbReference>
<dbReference type="FunFam" id="3.30.40.10:FF:000247">
    <property type="entry name" value="Uncharacterized protein, isoform B"/>
    <property type="match status" value="1"/>
</dbReference>
<dbReference type="InterPro" id="IPR023321">
    <property type="entry name" value="PINIT"/>
</dbReference>
<dbReference type="KEGG" id="clec:106670840"/>
<dbReference type="AlphaFoldDB" id="A0A8I6S6D2"/>
<dbReference type="Gene3D" id="3.30.40.10">
    <property type="entry name" value="Zinc/RING finger domain, C3HC4 (zinc finger)"/>
    <property type="match status" value="1"/>
</dbReference>
<dbReference type="Gene3D" id="2.60.120.780">
    <property type="entry name" value="PINIT domain"/>
    <property type="match status" value="1"/>
</dbReference>
<feature type="region of interest" description="Disordered" evidence="11">
    <location>
        <begin position="592"/>
        <end position="663"/>
    </location>
</feature>
<dbReference type="PANTHER" id="PTHR10782:SF94">
    <property type="entry name" value="SUPPRESSOR OF VARIEGATION 2-10, ISOFORM I"/>
    <property type="match status" value="1"/>
</dbReference>
<evidence type="ECO:0000313" key="16">
    <source>
        <dbReference type="Proteomes" id="UP000494040"/>
    </source>
</evidence>
<proteinExistence type="inferred from homology"/>
<dbReference type="GO" id="GO:0061665">
    <property type="term" value="F:SUMO ligase activity"/>
    <property type="evidence" value="ECO:0007669"/>
    <property type="project" value="TreeGrafter"/>
</dbReference>
<keyword evidence="9" id="KW-0539">Nucleus</keyword>
<evidence type="ECO:0000256" key="6">
    <source>
        <dbReference type="ARBA" id="ARBA00022771"/>
    </source>
</evidence>
<dbReference type="GO" id="GO:0006357">
    <property type="term" value="P:regulation of transcription by RNA polymerase II"/>
    <property type="evidence" value="ECO:0007669"/>
    <property type="project" value="TreeGrafter"/>
</dbReference>
<feature type="compositionally biased region" description="Low complexity" evidence="11">
    <location>
        <begin position="601"/>
        <end position="620"/>
    </location>
</feature>
<dbReference type="EnsemblMetazoa" id="XM_014401478.2">
    <property type="protein sequence ID" value="XP_014256964.1"/>
    <property type="gene ID" value="LOC106670840"/>
</dbReference>
<dbReference type="InterPro" id="IPR013083">
    <property type="entry name" value="Znf_RING/FYVE/PHD"/>
</dbReference>
<dbReference type="FunFam" id="1.10.720.30:FF:000001">
    <property type="entry name" value="E3 SUMO-protein ligase PIAS2 isoform 1"/>
    <property type="match status" value="1"/>
</dbReference>
<evidence type="ECO:0000256" key="5">
    <source>
        <dbReference type="ARBA" id="ARBA00022723"/>
    </source>
</evidence>
<dbReference type="UniPathway" id="UPA00886"/>
<dbReference type="GO" id="GO:0003712">
    <property type="term" value="F:transcription coregulator activity"/>
    <property type="evidence" value="ECO:0007669"/>
    <property type="project" value="TreeGrafter"/>
</dbReference>
<dbReference type="PANTHER" id="PTHR10782">
    <property type="entry name" value="ZINC FINGER MIZ DOMAIN-CONTAINING PROTEIN"/>
    <property type="match status" value="1"/>
</dbReference>
<dbReference type="InterPro" id="IPR004181">
    <property type="entry name" value="Znf_MIZ"/>
</dbReference>
<dbReference type="Pfam" id="PF14324">
    <property type="entry name" value="PINIT"/>
    <property type="match status" value="1"/>
</dbReference>
<evidence type="ECO:0000256" key="10">
    <source>
        <dbReference type="PROSITE-ProRule" id="PRU00452"/>
    </source>
</evidence>
<dbReference type="PROSITE" id="PS50800">
    <property type="entry name" value="SAP"/>
    <property type="match status" value="1"/>
</dbReference>
<dbReference type="SMART" id="SM00513">
    <property type="entry name" value="SAP"/>
    <property type="match status" value="1"/>
</dbReference>
<feature type="domain" description="SAP" evidence="12">
    <location>
        <begin position="11"/>
        <end position="45"/>
    </location>
</feature>
<keyword evidence="16" id="KW-1185">Reference proteome</keyword>
<evidence type="ECO:0000256" key="1">
    <source>
        <dbReference type="ARBA" id="ARBA00004123"/>
    </source>
</evidence>
<dbReference type="Gene3D" id="1.10.720.30">
    <property type="entry name" value="SAP domain"/>
    <property type="match status" value="1"/>
</dbReference>
<dbReference type="FunFam" id="2.60.120.780:FF:000001">
    <property type="entry name" value="E3 SUMO-protein ligase PIAS2 isoform X1"/>
    <property type="match status" value="1"/>
</dbReference>
<dbReference type="Pfam" id="PF02891">
    <property type="entry name" value="zf-MIZ"/>
    <property type="match status" value="1"/>
</dbReference>
<evidence type="ECO:0000259" key="13">
    <source>
        <dbReference type="PROSITE" id="PS51044"/>
    </source>
</evidence>
<sequence length="679" mass="75516">MSAMEELKNMLLTFRVSELQMLLGYAGQNKTGRKTELQTRAINLIKSRGPAQAPHIHAKIKELYLSIQQGGTVVSSAMMEMPQQSSASAPIITSGPSQGMLRTAANTILPPGYPAMVHGRYQDADDWGWCETYSQQPQQPPPPQQQTQQQGRYNMRNYELESQYPQQSVYPIQPDVTFKRLPFYDILSVLLKPSSLVSTSSVREQASNFYFYLTPQQASEIAINREIGPGTKNEYFVQVQMRFCLLETSCEQEDCYPPGLQIKVNGKSCPLPGPVPVNKPNGEPKRLPRPLNVSHLVKLCPSIANQVLVTWTPEYSRGYVIVVNLVRKLSAPDLLQRLKAKGARHADFTTGLIKEKLSEDADSEIATTSLRVSLLCPLGKMRMVTPCRPSTCLHLQCFDAFLYIQMNEKKPTWTCPVCDRQALYDNLVIDGYFQEVLNSQLLPCDSHEIQLHKDGSWSSHSTKKAITMINTPTKQEPIEEILDDLDDSDGNMTDKGIESDVKCKVKADSPVNKVISFIDLTSDSDDEQSPPSPKPDQPKISKTVIAGTSTQAMSPTAIITLDSPSPPMRELSPISMLTAEMRAEECPMMPLALGQRPIPQPSQAQQQSQAPQSQPQQQPQPQTPPQIGSPVASQPMLPSPILSPHPPHHAIYTPPDEIAGQTHTNYSNYLRMASKYHPY</sequence>
<reference evidence="15" key="1">
    <citation type="submission" date="2022-01" db="UniProtKB">
        <authorList>
            <consortium name="EnsemblMetazoa"/>
        </authorList>
    </citation>
    <scope>IDENTIFICATION</scope>
</reference>
<dbReference type="InterPro" id="IPR003034">
    <property type="entry name" value="SAP_dom"/>
</dbReference>
<evidence type="ECO:0000259" key="14">
    <source>
        <dbReference type="PROSITE" id="PS51466"/>
    </source>
</evidence>
<dbReference type="GO" id="GO:0000785">
    <property type="term" value="C:chromatin"/>
    <property type="evidence" value="ECO:0007669"/>
    <property type="project" value="TreeGrafter"/>
</dbReference>
<organism evidence="15 16">
    <name type="scientific">Cimex lectularius</name>
    <name type="common">Bed bug</name>
    <name type="synonym">Acanthia lectularia</name>
    <dbReference type="NCBI Taxonomy" id="79782"/>
    <lineage>
        <taxon>Eukaryota</taxon>
        <taxon>Metazoa</taxon>
        <taxon>Ecdysozoa</taxon>
        <taxon>Arthropoda</taxon>
        <taxon>Hexapoda</taxon>
        <taxon>Insecta</taxon>
        <taxon>Pterygota</taxon>
        <taxon>Neoptera</taxon>
        <taxon>Paraneoptera</taxon>
        <taxon>Hemiptera</taxon>
        <taxon>Heteroptera</taxon>
        <taxon>Panheteroptera</taxon>
        <taxon>Cimicomorpha</taxon>
        <taxon>Cimicidae</taxon>
        <taxon>Cimex</taxon>
    </lineage>
</organism>
<comment type="pathway">
    <text evidence="2">Protein modification; protein sumoylation.</text>
</comment>
<dbReference type="GO" id="GO:0097240">
    <property type="term" value="P:chromosome attachment to the nuclear envelope"/>
    <property type="evidence" value="ECO:0007669"/>
    <property type="project" value="UniProtKB-ARBA"/>
</dbReference>
<evidence type="ECO:0008006" key="17">
    <source>
        <dbReference type="Google" id="ProtNLM"/>
    </source>
</evidence>
<keyword evidence="5" id="KW-0479">Metal-binding</keyword>
<comment type="subcellular location">
    <subcellularLocation>
        <location evidence="1">Nucleus</location>
    </subcellularLocation>
</comment>
<feature type="region of interest" description="Disordered" evidence="11">
    <location>
        <begin position="520"/>
        <end position="571"/>
    </location>
</feature>
<evidence type="ECO:0000256" key="9">
    <source>
        <dbReference type="ARBA" id="ARBA00023242"/>
    </source>
</evidence>
<evidence type="ECO:0000256" key="2">
    <source>
        <dbReference type="ARBA" id="ARBA00004718"/>
    </source>
</evidence>
<dbReference type="RefSeq" id="XP_014256964.1">
    <property type="nucleotide sequence ID" value="XM_014401478.2"/>
</dbReference>
<comment type="similarity">
    <text evidence="3">Belongs to the PIAS family.</text>
</comment>
<keyword evidence="7" id="KW-0833">Ubl conjugation pathway</keyword>
<dbReference type="InterPro" id="IPR036361">
    <property type="entry name" value="SAP_dom_sf"/>
</dbReference>
<evidence type="ECO:0000256" key="11">
    <source>
        <dbReference type="SAM" id="MobiDB-lite"/>
    </source>
</evidence>
<feature type="domain" description="SP-RING-type" evidence="13">
    <location>
        <begin position="361"/>
        <end position="442"/>
    </location>
</feature>
<evidence type="ECO:0000259" key="12">
    <source>
        <dbReference type="PROSITE" id="PS50800"/>
    </source>
</evidence>
<accession>A0A8I6S6D2</accession>
<protein>
    <recommendedName>
        <fullName evidence="17">E3 SUMO-protein ligase PIAS3</fullName>
    </recommendedName>
</protein>
<keyword evidence="4" id="KW-0808">Transferase</keyword>
<evidence type="ECO:0000256" key="4">
    <source>
        <dbReference type="ARBA" id="ARBA00022679"/>
    </source>
</evidence>
<feature type="region of interest" description="Disordered" evidence="11">
    <location>
        <begin position="131"/>
        <end position="151"/>
    </location>
</feature>
<dbReference type="PROSITE" id="PS51466">
    <property type="entry name" value="PINIT"/>
    <property type="match status" value="1"/>
</dbReference>